<evidence type="ECO:0000259" key="5">
    <source>
        <dbReference type="PROSITE" id="PS50081"/>
    </source>
</evidence>
<dbReference type="InterPro" id="IPR054483">
    <property type="entry name" value="DC1-like_CT"/>
</dbReference>
<dbReference type="InterPro" id="IPR001965">
    <property type="entry name" value="Znf_PHD"/>
</dbReference>
<dbReference type="InterPro" id="IPR004146">
    <property type="entry name" value="DC1"/>
</dbReference>
<gene>
    <name evidence="7" type="primary">LOC104768064</name>
</gene>
<evidence type="ECO:0000256" key="4">
    <source>
        <dbReference type="ARBA" id="ARBA00022833"/>
    </source>
</evidence>
<protein>
    <submittedName>
        <fullName evidence="7">Uncharacterized protein LOC104768064</fullName>
    </submittedName>
</protein>
<keyword evidence="6" id="KW-1185">Reference proteome</keyword>
<keyword evidence="2" id="KW-0677">Repeat</keyword>
<accession>A0ABM0XSD4</accession>
<feature type="domain" description="Phorbol-ester/DAG-type" evidence="5">
    <location>
        <begin position="122"/>
        <end position="173"/>
    </location>
</feature>
<dbReference type="InterPro" id="IPR046349">
    <property type="entry name" value="C1-like_sf"/>
</dbReference>
<evidence type="ECO:0000313" key="6">
    <source>
        <dbReference type="Proteomes" id="UP000694864"/>
    </source>
</evidence>
<keyword evidence="3" id="KW-0863">Zinc-finger</keyword>
<dbReference type="PANTHER" id="PTHR32410:SF162">
    <property type="entry name" value="CHP-RICH ZINC FINGER PROTEIN-LIKE-RELATED"/>
    <property type="match status" value="1"/>
</dbReference>
<keyword evidence="1" id="KW-0479">Metal-binding</keyword>
<evidence type="ECO:0000256" key="3">
    <source>
        <dbReference type="ARBA" id="ARBA00022771"/>
    </source>
</evidence>
<dbReference type="PROSITE" id="PS50081">
    <property type="entry name" value="ZF_DAG_PE_2"/>
    <property type="match status" value="1"/>
</dbReference>
<dbReference type="PANTHER" id="PTHR32410">
    <property type="entry name" value="CYSTEINE/HISTIDINE-RICH C1 DOMAIN FAMILY PROTEIN"/>
    <property type="match status" value="1"/>
</dbReference>
<dbReference type="SUPFAM" id="SSF57889">
    <property type="entry name" value="Cysteine-rich domain"/>
    <property type="match status" value="6"/>
</dbReference>
<evidence type="ECO:0000256" key="2">
    <source>
        <dbReference type="ARBA" id="ARBA00022737"/>
    </source>
</evidence>
<dbReference type="RefSeq" id="XP_010490306.1">
    <property type="nucleotide sequence ID" value="XM_010492004.2"/>
</dbReference>
<reference evidence="6" key="1">
    <citation type="journal article" date="2014" name="Nat. Commun.">
        <title>The emerging biofuel crop Camelina sativa retains a highly undifferentiated hexaploid genome structure.</title>
        <authorList>
            <person name="Kagale S."/>
            <person name="Koh C."/>
            <person name="Nixon J."/>
            <person name="Bollina V."/>
            <person name="Clarke W.E."/>
            <person name="Tuteja R."/>
            <person name="Spillane C."/>
            <person name="Robinson S.J."/>
            <person name="Links M.G."/>
            <person name="Clarke C."/>
            <person name="Higgins E.E."/>
            <person name="Huebert T."/>
            <person name="Sharpe A.G."/>
            <person name="Parkin I.A."/>
        </authorList>
    </citation>
    <scope>NUCLEOTIDE SEQUENCE [LARGE SCALE GENOMIC DNA]</scope>
    <source>
        <strain evidence="6">cv. DH55</strain>
    </source>
</reference>
<evidence type="ECO:0000256" key="1">
    <source>
        <dbReference type="ARBA" id="ARBA00022723"/>
    </source>
</evidence>
<dbReference type="Proteomes" id="UP000694864">
    <property type="component" value="Chromosome 19"/>
</dbReference>
<evidence type="ECO:0000313" key="7">
    <source>
        <dbReference type="RefSeq" id="XP_010490306.1"/>
    </source>
</evidence>
<sequence length="650" mass="74756">MEKVEVPIHKHPLLPFTRFFERPCVGCKYLGYIYQGYRCNELGCHKTLYHKECAESLPQINHPSHPDHPLKLLLNGRSSTCSRCGVSFQNGYSCSICDFKLDLSCASGQAPPLILEKSNLHEHPLELFNGLKSGVRSCQVCKYRVFNSEQCYRCYQCELVFHLECAKFFPEASHTSHPQHQLKYLTAKATPDYADKKCLLCGIKLRSLHHCDVCNFSICSRCMSNPPPVSVVSPTTHEHQLHLVPRCMDFTCNACGTQGERSPYFCLQCNFMIHRECIDLPRVININRHDHRIFYTHRLGHGNWKCGVCRKTVDGFYGAYSCSKCSDYVVHSRCATRDDVWDMIELEGTPEEPEETAPFVVIDENTIKHFSHDHNLQMIDNHGRNILEEIKLCQACVFQIGTEPFYTCKQCVFVLHEKCANIPRKKKHMCHNQPFTLDTNSICKEFTCHLCLQRFNGFRYKSLNNMTLDVRCGSSSEPLWHESHPHPLYYSNDKYPKHCSECGRTGRFRCDECDFSLDFKCGLLPKKVIRHRYDDHPLVLSYGESSVDGKYWCEACETEVDPKKWFYTCSDCGVILHISCVGGGDFTYIRPSSVIPYEAEYVSNTSICRPVCTVCNTRCKLSTILKVSKTKVVVYVCSFKCFASVRFRDF</sequence>
<reference evidence="7" key="2">
    <citation type="submission" date="2025-08" db="UniProtKB">
        <authorList>
            <consortium name="RefSeq"/>
        </authorList>
    </citation>
    <scope>IDENTIFICATION</scope>
    <source>
        <tissue evidence="7">Leaf</tissue>
    </source>
</reference>
<dbReference type="Pfam" id="PF22926">
    <property type="entry name" value="C1-like_CT"/>
    <property type="match status" value="1"/>
</dbReference>
<dbReference type="InterPro" id="IPR053192">
    <property type="entry name" value="Vacuole_Formation_Reg"/>
</dbReference>
<organism evidence="6 7">
    <name type="scientific">Camelina sativa</name>
    <name type="common">False flax</name>
    <name type="synonym">Myagrum sativum</name>
    <dbReference type="NCBI Taxonomy" id="90675"/>
    <lineage>
        <taxon>Eukaryota</taxon>
        <taxon>Viridiplantae</taxon>
        <taxon>Streptophyta</taxon>
        <taxon>Embryophyta</taxon>
        <taxon>Tracheophyta</taxon>
        <taxon>Spermatophyta</taxon>
        <taxon>Magnoliopsida</taxon>
        <taxon>eudicotyledons</taxon>
        <taxon>Gunneridae</taxon>
        <taxon>Pentapetalae</taxon>
        <taxon>rosids</taxon>
        <taxon>malvids</taxon>
        <taxon>Brassicales</taxon>
        <taxon>Brassicaceae</taxon>
        <taxon>Camelineae</taxon>
        <taxon>Camelina</taxon>
    </lineage>
</organism>
<dbReference type="Pfam" id="PF03107">
    <property type="entry name" value="C1_2"/>
    <property type="match status" value="8"/>
</dbReference>
<name>A0ABM0XSD4_CAMSA</name>
<dbReference type="SMART" id="SM00249">
    <property type="entry name" value="PHD"/>
    <property type="match status" value="4"/>
</dbReference>
<dbReference type="InterPro" id="IPR002219">
    <property type="entry name" value="PKC_DAG/PE"/>
</dbReference>
<dbReference type="GeneID" id="104768064"/>
<proteinExistence type="predicted"/>
<keyword evidence="4" id="KW-0862">Zinc</keyword>